<accession>A0A8T1BA39</accession>
<organism evidence="1 2">
    <name type="scientific">Phytophthora cactorum</name>
    <dbReference type="NCBI Taxonomy" id="29920"/>
    <lineage>
        <taxon>Eukaryota</taxon>
        <taxon>Sar</taxon>
        <taxon>Stramenopiles</taxon>
        <taxon>Oomycota</taxon>
        <taxon>Peronosporomycetes</taxon>
        <taxon>Peronosporales</taxon>
        <taxon>Peronosporaceae</taxon>
        <taxon>Phytophthora</taxon>
    </lineage>
</organism>
<dbReference type="AlphaFoldDB" id="A0A8T1BA39"/>
<proteinExistence type="predicted"/>
<gene>
    <name evidence="1" type="ORF">PC117_g22213</name>
</gene>
<sequence length="92" mass="9963">MTFSLALYGDLLMVCGLSPGGIEPPTYRLESECSTTELYGRSPWLGRIQSLAISSFAARGVRVAMAKVLTMVLDPGEGVDSAWRTHLDGVWV</sequence>
<dbReference type="EMBL" id="RCMK01001199">
    <property type="protein sequence ID" value="KAG2899479.1"/>
    <property type="molecule type" value="Genomic_DNA"/>
</dbReference>
<evidence type="ECO:0000313" key="2">
    <source>
        <dbReference type="Proteomes" id="UP000736787"/>
    </source>
</evidence>
<reference evidence="1" key="1">
    <citation type="submission" date="2018-10" db="EMBL/GenBank/DDBJ databases">
        <title>Effector identification in a new, highly contiguous assembly of the strawberry crown rot pathogen Phytophthora cactorum.</title>
        <authorList>
            <person name="Armitage A.D."/>
            <person name="Nellist C.F."/>
            <person name="Bates H."/>
            <person name="Vickerstaff R.J."/>
            <person name="Harrison R.J."/>
        </authorList>
    </citation>
    <scope>NUCLEOTIDE SEQUENCE</scope>
    <source>
        <strain evidence="1">4040</strain>
    </source>
</reference>
<name>A0A8T1BA39_9STRA</name>
<dbReference type="Proteomes" id="UP000736787">
    <property type="component" value="Unassembled WGS sequence"/>
</dbReference>
<protein>
    <submittedName>
        <fullName evidence="1">Uncharacterized protein</fullName>
    </submittedName>
</protein>
<comment type="caution">
    <text evidence="1">The sequence shown here is derived from an EMBL/GenBank/DDBJ whole genome shotgun (WGS) entry which is preliminary data.</text>
</comment>
<evidence type="ECO:0000313" key="1">
    <source>
        <dbReference type="EMBL" id="KAG2899479.1"/>
    </source>
</evidence>